<dbReference type="InterPro" id="IPR036318">
    <property type="entry name" value="FAD-bd_PCMH-like_sf"/>
</dbReference>
<dbReference type="InterPro" id="IPR016167">
    <property type="entry name" value="FAD-bd_PCMH_sub1"/>
</dbReference>
<evidence type="ECO:0000256" key="5">
    <source>
        <dbReference type="ARBA" id="ARBA00023002"/>
    </source>
</evidence>
<dbReference type="EMBL" id="AP012319">
    <property type="protein sequence ID" value="BAL90831.1"/>
    <property type="molecule type" value="Genomic_DNA"/>
</dbReference>
<evidence type="ECO:0000313" key="8">
    <source>
        <dbReference type="Proteomes" id="UP000007882"/>
    </source>
</evidence>
<dbReference type="Proteomes" id="UP000007882">
    <property type="component" value="Chromosome"/>
</dbReference>
<dbReference type="AlphaFoldDB" id="I0HCU4"/>
<dbReference type="PROSITE" id="PS51387">
    <property type="entry name" value="FAD_PCMH"/>
    <property type="match status" value="1"/>
</dbReference>
<reference evidence="7 8" key="1">
    <citation type="submission" date="2012-02" db="EMBL/GenBank/DDBJ databases">
        <title>Complete genome sequence of Actinoplanes missouriensis 431 (= NBRC 102363).</title>
        <authorList>
            <person name="Ohnishi Y."/>
            <person name="Ishikawa J."/>
            <person name="Sekine M."/>
            <person name="Hosoyama A."/>
            <person name="Harada T."/>
            <person name="Narita H."/>
            <person name="Hata T."/>
            <person name="Konno Y."/>
            <person name="Tutikane K."/>
            <person name="Fujita N."/>
            <person name="Horinouchi S."/>
            <person name="Hayakawa M."/>
        </authorList>
    </citation>
    <scope>NUCLEOTIDE SEQUENCE [LARGE SCALE GENOMIC DNA]</scope>
    <source>
        <strain evidence="8">ATCC 14538 / DSM 43046 / CBS 188.64 / JCM 3121 / NBRC 102363 / NCIMB 12654 / NRRL B-3342 / UNCC 431</strain>
    </source>
</reference>
<dbReference type="OrthoDB" id="9775082at2"/>
<sequence>MDSLRRRLTGELVEPADPRYAELTAGFNAAITATPAAVVEARDPQDVVEAVTFAAGSGIPVAVQATGHGIADSLDGALLINTRRLDECVVHADGWARVGAGVRWQQVLDAAAPHGLAPLSGSAPGVGVVGYTTGGGLGPVGRTYGWASDRVRAAEIVTGEGVLRRVTAETEPDLFWAVRGGKGAVGIVTAMEFDLVRQERLHAGALYFAGADAATVLHRWREWSAGLPAEATTSVALLQLPPLPGVPEPLAGRFSVAVRFAWTGDPATGEATLAPLRAVATPLIDAVQVIPYAAIGMIHADPVDPMPVHETSDLLRELPAEAVDALLGVAGPDAGSPQVIVELRQLGGAFAVPGEHPSALDHRDAAFSLITIGVLVPPVAGAVAPHADEVSAALKPWSTGATLPNLGAAVGAERIARSYRPETLSRLVEVARRFDPSGVFTVGQVPVR</sequence>
<keyword evidence="3" id="KW-0285">Flavoprotein</keyword>
<evidence type="ECO:0000256" key="3">
    <source>
        <dbReference type="ARBA" id="ARBA00022630"/>
    </source>
</evidence>
<accession>I0HCU4</accession>
<dbReference type="InterPro" id="IPR006094">
    <property type="entry name" value="Oxid_FAD_bind_N"/>
</dbReference>
<dbReference type="STRING" id="512565.AMIS_56110"/>
<dbReference type="Gene3D" id="3.30.465.10">
    <property type="match status" value="1"/>
</dbReference>
<comment type="similarity">
    <text evidence="2">Belongs to the oxygen-dependent FAD-linked oxidoreductase family.</text>
</comment>
<dbReference type="Gene3D" id="3.30.43.10">
    <property type="entry name" value="Uridine Diphospho-n-acetylenolpyruvylglucosamine Reductase, domain 2"/>
    <property type="match status" value="1"/>
</dbReference>
<evidence type="ECO:0000313" key="7">
    <source>
        <dbReference type="EMBL" id="BAL90831.1"/>
    </source>
</evidence>
<dbReference type="InterPro" id="IPR016166">
    <property type="entry name" value="FAD-bd_PCMH"/>
</dbReference>
<dbReference type="PANTHER" id="PTHR42973">
    <property type="entry name" value="BINDING OXIDOREDUCTASE, PUTATIVE (AFU_ORTHOLOGUE AFUA_1G17690)-RELATED"/>
    <property type="match status" value="1"/>
</dbReference>
<dbReference type="eggNOG" id="COG0277">
    <property type="taxonomic scope" value="Bacteria"/>
</dbReference>
<name>I0HCU4_ACTM4</name>
<dbReference type="SUPFAM" id="SSF56176">
    <property type="entry name" value="FAD-binding/transporter-associated domain-like"/>
    <property type="match status" value="1"/>
</dbReference>
<dbReference type="Pfam" id="PF01565">
    <property type="entry name" value="FAD_binding_4"/>
    <property type="match status" value="1"/>
</dbReference>
<keyword evidence="4" id="KW-0274">FAD</keyword>
<dbReference type="PATRIC" id="fig|512565.3.peg.5608"/>
<proteinExistence type="inferred from homology"/>
<organism evidence="7 8">
    <name type="scientific">Actinoplanes missouriensis (strain ATCC 14538 / DSM 43046 / CBS 188.64 / JCM 3121 / NBRC 102363 / NCIMB 12654 / NRRL B-3342 / UNCC 431)</name>
    <dbReference type="NCBI Taxonomy" id="512565"/>
    <lineage>
        <taxon>Bacteria</taxon>
        <taxon>Bacillati</taxon>
        <taxon>Actinomycetota</taxon>
        <taxon>Actinomycetes</taxon>
        <taxon>Micromonosporales</taxon>
        <taxon>Micromonosporaceae</taxon>
        <taxon>Actinoplanes</taxon>
    </lineage>
</organism>
<feature type="domain" description="FAD-binding PCMH-type" evidence="6">
    <location>
        <begin position="31"/>
        <end position="198"/>
    </location>
</feature>
<evidence type="ECO:0000256" key="4">
    <source>
        <dbReference type="ARBA" id="ARBA00022827"/>
    </source>
</evidence>
<evidence type="ECO:0000259" key="6">
    <source>
        <dbReference type="PROSITE" id="PS51387"/>
    </source>
</evidence>
<dbReference type="InterPro" id="IPR006093">
    <property type="entry name" value="Oxy_OxRdtase_FAD_BS"/>
</dbReference>
<dbReference type="InterPro" id="IPR016169">
    <property type="entry name" value="FAD-bd_PCMH_sub2"/>
</dbReference>
<evidence type="ECO:0000256" key="1">
    <source>
        <dbReference type="ARBA" id="ARBA00001974"/>
    </source>
</evidence>
<dbReference type="Gene3D" id="3.40.462.20">
    <property type="match status" value="1"/>
</dbReference>
<dbReference type="RefSeq" id="WP_014445719.1">
    <property type="nucleotide sequence ID" value="NC_017093.1"/>
</dbReference>
<protein>
    <submittedName>
        <fullName evidence="7">Putative FAD-dependent oxygenase</fullName>
    </submittedName>
</protein>
<keyword evidence="8" id="KW-1185">Reference proteome</keyword>
<evidence type="ECO:0000256" key="2">
    <source>
        <dbReference type="ARBA" id="ARBA00005466"/>
    </source>
</evidence>
<dbReference type="GO" id="GO:0071949">
    <property type="term" value="F:FAD binding"/>
    <property type="evidence" value="ECO:0007669"/>
    <property type="project" value="InterPro"/>
</dbReference>
<comment type="cofactor">
    <cofactor evidence="1">
        <name>FAD</name>
        <dbReference type="ChEBI" id="CHEBI:57692"/>
    </cofactor>
</comment>
<dbReference type="PROSITE" id="PS00862">
    <property type="entry name" value="OX2_COVAL_FAD"/>
    <property type="match status" value="1"/>
</dbReference>
<keyword evidence="5" id="KW-0560">Oxidoreductase</keyword>
<dbReference type="KEGG" id="ams:AMIS_56110"/>
<dbReference type="PANTHER" id="PTHR42973:SF39">
    <property type="entry name" value="FAD-BINDING PCMH-TYPE DOMAIN-CONTAINING PROTEIN"/>
    <property type="match status" value="1"/>
</dbReference>
<gene>
    <name evidence="7" type="ordered locus">AMIS_56110</name>
</gene>
<dbReference type="InterPro" id="IPR050416">
    <property type="entry name" value="FAD-linked_Oxidoreductase"/>
</dbReference>
<dbReference type="HOGENOM" id="CLU_018354_10_0_11"/>
<dbReference type="GO" id="GO:0016491">
    <property type="term" value="F:oxidoreductase activity"/>
    <property type="evidence" value="ECO:0007669"/>
    <property type="project" value="UniProtKB-KW"/>
</dbReference>